<dbReference type="GO" id="GO:0032007">
    <property type="term" value="P:negative regulation of TOR signaling"/>
    <property type="evidence" value="ECO:0007669"/>
    <property type="project" value="InterPro"/>
</dbReference>
<feature type="compositionally biased region" description="Low complexity" evidence="1">
    <location>
        <begin position="1322"/>
        <end position="1334"/>
    </location>
</feature>
<organism evidence="4">
    <name type="scientific">Timema genevievae</name>
    <name type="common">Walking stick</name>
    <dbReference type="NCBI Taxonomy" id="629358"/>
    <lineage>
        <taxon>Eukaryota</taxon>
        <taxon>Metazoa</taxon>
        <taxon>Ecdysozoa</taxon>
        <taxon>Arthropoda</taxon>
        <taxon>Hexapoda</taxon>
        <taxon>Insecta</taxon>
        <taxon>Pterygota</taxon>
        <taxon>Neoptera</taxon>
        <taxon>Polyneoptera</taxon>
        <taxon>Phasmatodea</taxon>
        <taxon>Timematodea</taxon>
        <taxon>Timematoidea</taxon>
        <taxon>Timematidae</taxon>
        <taxon>Timema</taxon>
    </lineage>
</organism>
<feature type="compositionally biased region" description="Polar residues" evidence="1">
    <location>
        <begin position="1150"/>
        <end position="1162"/>
    </location>
</feature>
<evidence type="ECO:0008006" key="5">
    <source>
        <dbReference type="Google" id="ProtNLM"/>
    </source>
</evidence>
<feature type="compositionally biased region" description="Basic and acidic residues" evidence="1">
    <location>
        <begin position="1573"/>
        <end position="1583"/>
    </location>
</feature>
<dbReference type="InterPro" id="IPR003913">
    <property type="entry name" value="Tuberin"/>
</dbReference>
<evidence type="ECO:0000259" key="3">
    <source>
        <dbReference type="Pfam" id="PF11864"/>
    </source>
</evidence>
<feature type="compositionally biased region" description="Low complexity" evidence="1">
    <location>
        <begin position="1480"/>
        <end position="1503"/>
    </location>
</feature>
<dbReference type="GO" id="GO:0033596">
    <property type="term" value="C:TSC1-TSC2 complex"/>
    <property type="evidence" value="ECO:0007669"/>
    <property type="project" value="InterPro"/>
</dbReference>
<dbReference type="PRINTS" id="PR01431">
    <property type="entry name" value="TUBERIN"/>
</dbReference>
<evidence type="ECO:0000313" key="4">
    <source>
        <dbReference type="EMBL" id="CAD7592887.1"/>
    </source>
</evidence>
<evidence type="ECO:0000259" key="2">
    <source>
        <dbReference type="Pfam" id="PF03542"/>
    </source>
</evidence>
<dbReference type="InterPro" id="IPR018515">
    <property type="entry name" value="Tuberin-type_domain"/>
</dbReference>
<evidence type="ECO:0000256" key="1">
    <source>
        <dbReference type="SAM" id="MobiDB-lite"/>
    </source>
</evidence>
<protein>
    <recommendedName>
        <fullName evidence="5">Tuberin</fullName>
    </recommendedName>
</protein>
<feature type="domain" description="Tuberin-type" evidence="2">
    <location>
        <begin position="618"/>
        <end position="673"/>
    </location>
</feature>
<dbReference type="PANTHER" id="PTHR10063">
    <property type="entry name" value="TUBERIN"/>
    <property type="match status" value="1"/>
</dbReference>
<dbReference type="PANTHER" id="PTHR10063:SF0">
    <property type="entry name" value="TUBERIN"/>
    <property type="match status" value="1"/>
</dbReference>
<dbReference type="InterPro" id="IPR024584">
    <property type="entry name" value="Tuberin_N"/>
</dbReference>
<feature type="region of interest" description="Disordered" evidence="1">
    <location>
        <begin position="1010"/>
        <end position="1043"/>
    </location>
</feature>
<feature type="compositionally biased region" description="Low complexity" evidence="1">
    <location>
        <begin position="1550"/>
        <end position="1567"/>
    </location>
</feature>
<feature type="domain" description="Tuberin-type" evidence="2">
    <location>
        <begin position="714"/>
        <end position="766"/>
    </location>
</feature>
<name>A0A7R9PL92_TIMGE</name>
<dbReference type="SUPFAM" id="SSF48371">
    <property type="entry name" value="ARM repeat"/>
    <property type="match status" value="1"/>
</dbReference>
<dbReference type="InterPro" id="IPR027107">
    <property type="entry name" value="Tuberin/Ral-act_asu"/>
</dbReference>
<dbReference type="GO" id="GO:0005096">
    <property type="term" value="F:GTPase activator activity"/>
    <property type="evidence" value="ECO:0007669"/>
    <property type="project" value="InterPro"/>
</dbReference>
<feature type="domain" description="Tuberin-type" evidence="2">
    <location>
        <begin position="768"/>
        <end position="972"/>
    </location>
</feature>
<feature type="region of interest" description="Disordered" evidence="1">
    <location>
        <begin position="1132"/>
        <end position="1200"/>
    </location>
</feature>
<dbReference type="Pfam" id="PF11864">
    <property type="entry name" value="DUF3384"/>
    <property type="match status" value="1"/>
</dbReference>
<dbReference type="EMBL" id="OE840840">
    <property type="protein sequence ID" value="CAD7592887.1"/>
    <property type="molecule type" value="Genomic_DNA"/>
</dbReference>
<dbReference type="GO" id="GO:0030178">
    <property type="term" value="P:negative regulation of Wnt signaling pathway"/>
    <property type="evidence" value="ECO:0007669"/>
    <property type="project" value="TreeGrafter"/>
</dbReference>
<sequence length="1658" mass="185006">MAHQLEKDETKLYLTFVTTFTLTSPKKNPTSDPLQLPSPSTCVSGTVGAWGAIFGNFKGRENFALTSDVVKDLSPESPLNQRVKIMKEMSEAVLKNHIEESAVEKLWACLKDLFHPDIAKEHRHLAFTFFSCLVQGQYEKLGIMRSHFFRLIKTHDVAEDVAPRFELLQSLTENGKDIKYFEEEVGPFLMQWMPAITGVGKTQQFLAVWVNVIKFNAAYVDEEVIKELVHNSQPVVLTCLQVLDTVVCYTNLPSQSITTFIIALCRTVNVEAYCQTSWKIMRNLLGTHLGHSALYTMCRILQDTSSQHDVHLLRGAVFYVNMALWGTKRVTTLKYTATSVLPSFLAVLSSNNSIVMYEVMLSIQRLVNKFGLELKDPAWDLVLSIMEAIIEHIETDSRTSPASQVTSTLHDTICTIEQLMELGQFHGSVRRVFELIERCSPVRPEASVLRLITFLSNNIIPIRSDWIQKLHSLVDKYFKQETRTTIRRRQRSVESSGRGQLRHLHQVHGDHKHALASFFLVCPIYTSSAGALSKVAPTRRLRTPAYEDELIELIVVPQLQHIECDPDILVRNVAAQLLVDLALECENKRCLELLDILEKLLNRPLEQQGDVPITSEQDVADVKTVVVGLINIFTSKLFQLPSSHAIKAYKLLVGHLEAHYLKPAVFELVSSTRYLEKPPPVHPTEIRTSISPSWVVWLNTTGALANYATAAGPCEIFECFLRLRANSLYGLGYPDSVTGQVRFSPYLLVDHKEGERTGGGGSSPPPMNWKVLSLILQEVPQVMKNKALILSHHGNEIDLLASALCAMVSDKSLGLPESLQNTPPKFTRSEFHTFVLPVLASLASYHGYLDPGHQQRLIKCLEFGLVSRCSRQCVMALTICALEMKDAMYKLLPEVLLNLSKISATVHIAIPLLEFLSTLTRLPKVFASFVGDQYMSVFAISLPYTNPFKYNHYTVSLAHHVIAVWFLKCRLPFRRDFVKFITTGLKANVIVPFEEGQLIMKSDLINEDSSSRKRSSSLTEQGSRRSLRTVGIRPEGRPGDLKPPIDEALMNFHMELTETCIDLMARYTFSTCSAQPKRLPTAEFLLSGGQSMTWILGNRVITVTTSGCSQKVLKNGLCDKCWMLCRPDKESVSPDVSADQEPQPGKQLHKSTNQRPVNNDVGSGSKDSRSFVTPDSSIISAPVEDTGKTLAAPDTHEPEPHRLEQIVFGSNEPEKQERQFCACWCQGWAEIHIRRPTGDVSWAMRIQNQCYYQTSPLDFPLADITTLFMPSLAGKKDLMSSHKRINSETLAESEYDAILDQHFEHTPDDVECTSHVLGMNTGPSGPILIPGSPLKRSISRQNSRESLDNETDCYETDGRSRNPVRRSNSSPEMSASWKNPFMNRDKEREGKPLPLPLDRDDSGEMETKQETPTEAKKPAKLSKDPRVSCEAIPEESAGQGTTPPQPSTLVSGTTNQDGHPPLASCHSYPGTLEDEPERAPVSSHTVPPSPTSVTSPASVLSTPTSSVIHTGVFNTRSVQPLALQQRLPQTKELKSSPDTPRLSVSRQHVTSSTTPTTTSQLTINTSSASADKLSIKDEPHRPDPSALPPLAFKRGRGHTISVMSPIRKPPRLDWSNASKENSPRNKDTPRSGISPRYTVYSLGLCEYSDFKLRAELVL</sequence>
<reference evidence="4" key="1">
    <citation type="submission" date="2020-11" db="EMBL/GenBank/DDBJ databases">
        <authorList>
            <person name="Tran Van P."/>
        </authorList>
    </citation>
    <scope>NUCLEOTIDE SEQUENCE</scope>
</reference>
<dbReference type="Pfam" id="PF03542">
    <property type="entry name" value="Tuberin"/>
    <property type="match status" value="3"/>
</dbReference>
<gene>
    <name evidence="4" type="ORF">TGEB3V08_LOCUS5099</name>
</gene>
<proteinExistence type="predicted"/>
<dbReference type="GO" id="GO:0005634">
    <property type="term" value="C:nucleus"/>
    <property type="evidence" value="ECO:0007669"/>
    <property type="project" value="InterPro"/>
</dbReference>
<dbReference type="GO" id="GO:0051898">
    <property type="term" value="P:negative regulation of phosphatidylinositol 3-kinase/protein kinase B signal transduction"/>
    <property type="evidence" value="ECO:0007669"/>
    <property type="project" value="TreeGrafter"/>
</dbReference>
<dbReference type="GO" id="GO:0046627">
    <property type="term" value="P:negative regulation of insulin receptor signaling pathway"/>
    <property type="evidence" value="ECO:0007669"/>
    <property type="project" value="TreeGrafter"/>
</dbReference>
<feature type="domain" description="Tuberin N-terminal" evidence="3">
    <location>
        <begin position="79"/>
        <end position="487"/>
    </location>
</feature>
<feature type="compositionally biased region" description="Polar residues" evidence="1">
    <location>
        <begin position="1170"/>
        <end position="1179"/>
    </location>
</feature>
<accession>A0A7R9PL92</accession>
<dbReference type="InterPro" id="IPR016024">
    <property type="entry name" value="ARM-type_fold"/>
</dbReference>
<dbReference type="GO" id="GO:0051726">
    <property type="term" value="P:regulation of cell cycle"/>
    <property type="evidence" value="ECO:0007669"/>
    <property type="project" value="TreeGrafter"/>
</dbReference>
<feature type="region of interest" description="Disordered" evidence="1">
    <location>
        <begin position="1318"/>
        <end position="1503"/>
    </location>
</feature>
<feature type="compositionally biased region" description="Polar residues" evidence="1">
    <location>
        <begin position="1438"/>
        <end position="1457"/>
    </location>
</feature>
<feature type="region of interest" description="Disordered" evidence="1">
    <location>
        <begin position="1525"/>
        <end position="1633"/>
    </location>
</feature>
<feature type="compositionally biased region" description="Basic and acidic residues" evidence="1">
    <location>
        <begin position="1034"/>
        <end position="1043"/>
    </location>
</feature>
<feature type="compositionally biased region" description="Polar residues" evidence="1">
    <location>
        <begin position="1536"/>
        <end position="1549"/>
    </location>
</feature>
<feature type="compositionally biased region" description="Basic and acidic residues" evidence="1">
    <location>
        <begin position="1383"/>
        <end position="1427"/>
    </location>
</feature>